<dbReference type="Proteomes" id="UP000319103">
    <property type="component" value="Unassembled WGS sequence"/>
</dbReference>
<sequence length="91" mass="9715">MNTASDLTSNQPTAEMFAPQVAEVFQEVLGGDAPVNGESDFFELGGNSMLGARLVARLRQVFDVKVTIRDVFRARTVDGVAEAVAVRTAQG</sequence>
<accession>A0A540VXQ9</accession>
<dbReference type="OrthoDB" id="2085352at2"/>
<dbReference type="GO" id="GO:0005737">
    <property type="term" value="C:cytoplasm"/>
    <property type="evidence" value="ECO:0007669"/>
    <property type="project" value="TreeGrafter"/>
</dbReference>
<comment type="caution">
    <text evidence="4">The sequence shown here is derived from an EMBL/GenBank/DDBJ whole genome shotgun (WGS) entry which is preliminary data.</text>
</comment>
<dbReference type="PROSITE" id="PS50075">
    <property type="entry name" value="CARRIER"/>
    <property type="match status" value="1"/>
</dbReference>
<dbReference type="EMBL" id="VIGB01000003">
    <property type="protein sequence ID" value="TQF01543.1"/>
    <property type="molecule type" value="Genomic_DNA"/>
</dbReference>
<dbReference type="PANTHER" id="PTHR45527:SF1">
    <property type="entry name" value="FATTY ACID SYNTHASE"/>
    <property type="match status" value="1"/>
</dbReference>
<dbReference type="PROSITE" id="PS00012">
    <property type="entry name" value="PHOSPHOPANTETHEINE"/>
    <property type="match status" value="1"/>
</dbReference>
<dbReference type="GO" id="GO:0017000">
    <property type="term" value="P:antibiotic biosynthetic process"/>
    <property type="evidence" value="ECO:0007669"/>
    <property type="project" value="UniProtKB-ARBA"/>
</dbReference>
<feature type="domain" description="Carrier" evidence="3">
    <location>
        <begin position="12"/>
        <end position="88"/>
    </location>
</feature>
<evidence type="ECO:0000256" key="2">
    <source>
        <dbReference type="ARBA" id="ARBA00022553"/>
    </source>
</evidence>
<dbReference type="PANTHER" id="PTHR45527">
    <property type="entry name" value="NONRIBOSOMAL PEPTIDE SYNTHETASE"/>
    <property type="match status" value="1"/>
</dbReference>
<organism evidence="4 5">
    <name type="scientific">Kitasatospora acidiphila</name>
    <dbReference type="NCBI Taxonomy" id="2567942"/>
    <lineage>
        <taxon>Bacteria</taxon>
        <taxon>Bacillati</taxon>
        <taxon>Actinomycetota</taxon>
        <taxon>Actinomycetes</taxon>
        <taxon>Kitasatosporales</taxon>
        <taxon>Streptomycetaceae</taxon>
        <taxon>Kitasatospora</taxon>
    </lineage>
</organism>
<protein>
    <submittedName>
        <fullName evidence="4">Acyl carrier protein</fullName>
    </submittedName>
</protein>
<evidence type="ECO:0000313" key="5">
    <source>
        <dbReference type="Proteomes" id="UP000319103"/>
    </source>
</evidence>
<dbReference type="InterPro" id="IPR020806">
    <property type="entry name" value="PKS_PP-bd"/>
</dbReference>
<dbReference type="GO" id="GO:0031177">
    <property type="term" value="F:phosphopantetheine binding"/>
    <property type="evidence" value="ECO:0007669"/>
    <property type="project" value="InterPro"/>
</dbReference>
<evidence type="ECO:0000256" key="1">
    <source>
        <dbReference type="ARBA" id="ARBA00022450"/>
    </source>
</evidence>
<dbReference type="Pfam" id="PF00550">
    <property type="entry name" value="PP-binding"/>
    <property type="match status" value="1"/>
</dbReference>
<keyword evidence="2" id="KW-0597">Phosphoprotein</keyword>
<dbReference type="GO" id="GO:0044550">
    <property type="term" value="P:secondary metabolite biosynthetic process"/>
    <property type="evidence" value="ECO:0007669"/>
    <property type="project" value="TreeGrafter"/>
</dbReference>
<keyword evidence="5" id="KW-1185">Reference proteome</keyword>
<dbReference type="InterPro" id="IPR006162">
    <property type="entry name" value="Ppantetheine_attach_site"/>
</dbReference>
<dbReference type="InterPro" id="IPR009081">
    <property type="entry name" value="PP-bd_ACP"/>
</dbReference>
<dbReference type="GO" id="GO:0043041">
    <property type="term" value="P:amino acid activation for nonribosomal peptide biosynthetic process"/>
    <property type="evidence" value="ECO:0007669"/>
    <property type="project" value="TreeGrafter"/>
</dbReference>
<evidence type="ECO:0000313" key="4">
    <source>
        <dbReference type="EMBL" id="TQF01543.1"/>
    </source>
</evidence>
<dbReference type="SUPFAM" id="SSF47336">
    <property type="entry name" value="ACP-like"/>
    <property type="match status" value="1"/>
</dbReference>
<dbReference type="AlphaFoldDB" id="A0A540VXQ9"/>
<name>A0A540VXQ9_9ACTN</name>
<keyword evidence="1" id="KW-0596">Phosphopantetheine</keyword>
<dbReference type="Gene3D" id="1.10.1200.10">
    <property type="entry name" value="ACP-like"/>
    <property type="match status" value="1"/>
</dbReference>
<dbReference type="SMART" id="SM00823">
    <property type="entry name" value="PKS_PP"/>
    <property type="match status" value="1"/>
</dbReference>
<gene>
    <name evidence="4" type="ORF">E6W39_03905</name>
</gene>
<dbReference type="InterPro" id="IPR036736">
    <property type="entry name" value="ACP-like_sf"/>
</dbReference>
<reference evidence="4 5" key="1">
    <citation type="submission" date="2019-06" db="EMBL/GenBank/DDBJ databases">
        <title>Description of Kitasatospora acidophila sp. nov. isolated from pine grove soil, and reclassification of Streptomyces novaecaesareae to Kitasatospora novaeceasareae comb. nov.</title>
        <authorList>
            <person name="Kim M.J."/>
        </authorList>
    </citation>
    <scope>NUCLEOTIDE SEQUENCE [LARGE SCALE GENOMIC DNA]</scope>
    <source>
        <strain evidence="4 5">MMS16-CNU292</strain>
    </source>
</reference>
<proteinExistence type="predicted"/>
<evidence type="ECO:0000259" key="3">
    <source>
        <dbReference type="PROSITE" id="PS50075"/>
    </source>
</evidence>
<dbReference type="RefSeq" id="WP_141632273.1">
    <property type="nucleotide sequence ID" value="NZ_VIGB01000003.1"/>
</dbReference>